<name>A0A067CQU2_SAPPC</name>
<dbReference type="Proteomes" id="UP000030745">
    <property type="component" value="Unassembled WGS sequence"/>
</dbReference>
<dbReference type="VEuPathDB" id="FungiDB:SPRG_02570"/>
<keyword evidence="2" id="KW-1185">Reference proteome</keyword>
<dbReference type="GeneID" id="24125118"/>
<sequence length="452" mass="49207">MSPATEDGGDPPETLRQAIKASMRLREAIRATDEDALKLEHATALGLKHWVVDEDMLIDSTTLLQRLPAPEKMLTQTSCEVSAMDDTPTDDQAVARASGGAVVFGHCIGFHGSSKSVKTAILQTPIEWELETPTMSTDVAEAWFASASDANDFQVAVHSSGHARPLRDGSHLPPRGSSGVTYCREWTTAKDFLFDYSLHVHSGTSHVGGSFWKTTMCPADQAPKDLSMNYSSFPYQSRVDACESTLQDELRTRCNTTTQIECTGPDALSVAIFKQRLALDCATWHVIDYPTTHIGVWDLLAAAGYEQAANLVRDAGLDLVAGCEMIPDVEAAVHAVYTEAWVTNPTFGTHMKCTNVGCADDADETIAQLLDAATAGKIDDRALVDITSLALRYGPLFEETSMANYMRDRHLHTSNMVAETQMPIFNSFAVKHLLDGFPLELMNGDAGMVNDK</sequence>
<gene>
    <name evidence="1" type="ORF">SPRG_02570</name>
</gene>
<organism evidence="1 2">
    <name type="scientific">Saprolegnia parasitica (strain CBS 223.65)</name>
    <dbReference type="NCBI Taxonomy" id="695850"/>
    <lineage>
        <taxon>Eukaryota</taxon>
        <taxon>Sar</taxon>
        <taxon>Stramenopiles</taxon>
        <taxon>Oomycota</taxon>
        <taxon>Saprolegniomycetes</taxon>
        <taxon>Saprolegniales</taxon>
        <taxon>Saprolegniaceae</taxon>
        <taxon>Saprolegnia</taxon>
    </lineage>
</organism>
<reference evidence="1 2" key="1">
    <citation type="journal article" date="2013" name="PLoS Genet.">
        <title>Distinctive expansion of potential virulence genes in the genome of the oomycete fish pathogen Saprolegnia parasitica.</title>
        <authorList>
            <person name="Jiang R.H."/>
            <person name="de Bruijn I."/>
            <person name="Haas B.J."/>
            <person name="Belmonte R."/>
            <person name="Lobach L."/>
            <person name="Christie J."/>
            <person name="van den Ackerveken G."/>
            <person name="Bottin A."/>
            <person name="Bulone V."/>
            <person name="Diaz-Moreno S.M."/>
            <person name="Dumas B."/>
            <person name="Fan L."/>
            <person name="Gaulin E."/>
            <person name="Govers F."/>
            <person name="Grenville-Briggs L.J."/>
            <person name="Horner N.R."/>
            <person name="Levin J.Z."/>
            <person name="Mammella M."/>
            <person name="Meijer H.J."/>
            <person name="Morris P."/>
            <person name="Nusbaum C."/>
            <person name="Oome S."/>
            <person name="Phillips A.J."/>
            <person name="van Rooyen D."/>
            <person name="Rzeszutek E."/>
            <person name="Saraiva M."/>
            <person name="Secombes C.J."/>
            <person name="Seidl M.F."/>
            <person name="Snel B."/>
            <person name="Stassen J.H."/>
            <person name="Sykes S."/>
            <person name="Tripathy S."/>
            <person name="van den Berg H."/>
            <person name="Vega-Arreguin J.C."/>
            <person name="Wawra S."/>
            <person name="Young S.K."/>
            <person name="Zeng Q."/>
            <person name="Dieguez-Uribeondo J."/>
            <person name="Russ C."/>
            <person name="Tyler B.M."/>
            <person name="van West P."/>
        </authorList>
    </citation>
    <scope>NUCLEOTIDE SEQUENCE [LARGE SCALE GENOMIC DNA]</scope>
    <source>
        <strain evidence="1 2">CBS 223.65</strain>
    </source>
</reference>
<evidence type="ECO:0000313" key="1">
    <source>
        <dbReference type="EMBL" id="KDO32878.1"/>
    </source>
</evidence>
<proteinExistence type="predicted"/>
<dbReference type="KEGG" id="spar:SPRG_02570"/>
<dbReference type="RefSeq" id="XP_012196529.1">
    <property type="nucleotide sequence ID" value="XM_012341139.1"/>
</dbReference>
<protein>
    <submittedName>
        <fullName evidence="1">Uncharacterized protein</fullName>
    </submittedName>
</protein>
<accession>A0A067CQU2</accession>
<dbReference type="EMBL" id="KK583194">
    <property type="protein sequence ID" value="KDO32878.1"/>
    <property type="molecule type" value="Genomic_DNA"/>
</dbReference>
<evidence type="ECO:0000313" key="2">
    <source>
        <dbReference type="Proteomes" id="UP000030745"/>
    </source>
</evidence>
<dbReference type="AlphaFoldDB" id="A0A067CQU2"/>